<keyword evidence="7" id="KW-0813">Transport</keyword>
<comment type="subunit">
    <text evidence="3 7">Homooligomer.</text>
</comment>
<keyword evidence="10" id="KW-1185">Reference proteome</keyword>
<comment type="subcellular location">
    <subcellularLocation>
        <location evidence="7">Golgi apparatus membrane</location>
        <topology evidence="7">Multi-pass membrane protein</topology>
    </subcellularLocation>
    <subcellularLocation>
        <location evidence="7">Cytoplasmic vesicle membrane</location>
        <topology evidence="7">Multi-pass membrane protein</topology>
    </subcellularLocation>
    <subcellularLocation>
        <location evidence="7">Endoplasmic reticulum membrane</location>
        <topology evidence="7">Multi-pass membrane protein</topology>
    </subcellularLocation>
</comment>
<feature type="compositionally biased region" description="Polar residues" evidence="8">
    <location>
        <begin position="1"/>
        <end position="13"/>
    </location>
</feature>
<reference evidence="9 10" key="1">
    <citation type="journal article" date="2018" name="IMA Fungus">
        <title>IMA Genome-F 9: Draft genome sequence of Annulohypoxylon stygium, Aspergillus mulundensis, Berkeleyomyces basicola (syn. Thielaviopsis basicola), Ceratocystis smalleyi, two Cercospora beticola strains, Coleophoma cylindrospora, Fusarium fracticaudum, Phialophora cf. hyalina, and Morchella septimelata.</title>
        <authorList>
            <person name="Wingfield B.D."/>
            <person name="Bills G.F."/>
            <person name="Dong Y."/>
            <person name="Huang W."/>
            <person name="Nel W.J."/>
            <person name="Swalarsk-Parry B.S."/>
            <person name="Vaghefi N."/>
            <person name="Wilken P.M."/>
            <person name="An Z."/>
            <person name="de Beer Z.W."/>
            <person name="De Vos L."/>
            <person name="Chen L."/>
            <person name="Duong T.A."/>
            <person name="Gao Y."/>
            <person name="Hammerbacher A."/>
            <person name="Kikkert J.R."/>
            <person name="Li Y."/>
            <person name="Li H."/>
            <person name="Li K."/>
            <person name="Li Q."/>
            <person name="Liu X."/>
            <person name="Ma X."/>
            <person name="Naidoo K."/>
            <person name="Pethybridge S.J."/>
            <person name="Sun J."/>
            <person name="Steenkamp E.T."/>
            <person name="van der Nest M.A."/>
            <person name="van Wyk S."/>
            <person name="Wingfield M.J."/>
            <person name="Xiong C."/>
            <person name="Yue Q."/>
            <person name="Zhang X."/>
        </authorList>
    </citation>
    <scope>NUCLEOTIDE SEQUENCE [LARGE SCALE GENOMIC DNA]</scope>
    <source>
        <strain evidence="9 10">BP 5553</strain>
    </source>
</reference>
<feature type="transmembrane region" description="Helical" evidence="7">
    <location>
        <begin position="333"/>
        <end position="353"/>
    </location>
</feature>
<feature type="transmembrane region" description="Helical" evidence="7">
    <location>
        <begin position="174"/>
        <end position="192"/>
    </location>
</feature>
<evidence type="ECO:0000256" key="4">
    <source>
        <dbReference type="ARBA" id="ARBA00022692"/>
    </source>
</evidence>
<dbReference type="GO" id="GO:0000139">
    <property type="term" value="C:Golgi membrane"/>
    <property type="evidence" value="ECO:0007669"/>
    <property type="project" value="UniProtKB-SubCell"/>
</dbReference>
<keyword evidence="5 7" id="KW-1133">Transmembrane helix</keyword>
<proteinExistence type="inferred from homology"/>
<keyword evidence="7" id="KW-0762">Sugar transport</keyword>
<protein>
    <recommendedName>
        <fullName evidence="7">GDP-mannose transporter</fullName>
        <shortName evidence="7">GMT</shortName>
    </recommendedName>
</protein>
<dbReference type="Proteomes" id="UP000254866">
    <property type="component" value="Unassembled WGS sequence"/>
</dbReference>
<evidence type="ECO:0000256" key="5">
    <source>
        <dbReference type="ARBA" id="ARBA00022989"/>
    </source>
</evidence>
<comment type="function">
    <text evidence="1 7">Involved in the import of GDP-mannose from the cytoplasm into the Golgi lumen.</text>
</comment>
<keyword evidence="6 7" id="KW-0472">Membrane</keyword>
<dbReference type="OrthoDB" id="5547497at2759"/>
<keyword evidence="4 7" id="KW-0812">Transmembrane</keyword>
<feature type="transmembrane region" description="Helical" evidence="7">
    <location>
        <begin position="309"/>
        <end position="327"/>
    </location>
</feature>
<evidence type="ECO:0000256" key="1">
    <source>
        <dbReference type="ARBA" id="ARBA00003420"/>
    </source>
</evidence>
<feature type="transmembrane region" description="Helical" evidence="7">
    <location>
        <begin position="147"/>
        <end position="167"/>
    </location>
</feature>
<feature type="compositionally biased region" description="Basic and acidic residues" evidence="8">
    <location>
        <begin position="20"/>
        <end position="34"/>
    </location>
</feature>
<dbReference type="PANTHER" id="PTHR11132">
    <property type="entry name" value="SOLUTE CARRIER FAMILY 35"/>
    <property type="match status" value="1"/>
</dbReference>
<gene>
    <name evidence="9" type="ORF">BP5553_03154</name>
</gene>
<name>A0A370TTH7_9HELO</name>
<dbReference type="GO" id="GO:0005789">
    <property type="term" value="C:endoplasmic reticulum membrane"/>
    <property type="evidence" value="ECO:0007669"/>
    <property type="project" value="UniProtKB-SubCell"/>
</dbReference>
<keyword evidence="7" id="KW-0968">Cytoplasmic vesicle</keyword>
<dbReference type="InterPro" id="IPR050186">
    <property type="entry name" value="TPT_transporter"/>
</dbReference>
<sequence>MSDKTSTSATAENSIPLLARDIEAQDGGKDKEYAPEMPPAASAPTKPSREAKRNFLVWTALNMLATIGIVFTNKAIFNDPAFKLMQTSFASFHFVCTGLTLWVVSRPSIGAFVPKRAGIVEMLPLAFSMCLNVVLPNFSLAFCTVTVYQLCRVLLTPLTAIINYVFYSATIPRRAALALVPVCIGVGVTSYYDTKPAGPATADGPVQTTSLIGVIFALSGVCASSAYTVLIGAYHKKLQMSSSQLLLNQAPISSVMLLFAVPLVDHIPVLVDVPRYRWLMILMSGGFAALINISQFFIVAGSGPVSSTVVGHLKTVSIVTIGWALSGRGLTDMGAFGILITVGGIVYYSSIMLNKPKA</sequence>
<evidence type="ECO:0000256" key="6">
    <source>
        <dbReference type="ARBA" id="ARBA00023136"/>
    </source>
</evidence>
<feature type="transmembrane region" description="Helical" evidence="7">
    <location>
        <begin position="55"/>
        <end position="72"/>
    </location>
</feature>
<evidence type="ECO:0000256" key="8">
    <source>
        <dbReference type="SAM" id="MobiDB-lite"/>
    </source>
</evidence>
<evidence type="ECO:0000256" key="2">
    <source>
        <dbReference type="ARBA" id="ARBA00010425"/>
    </source>
</evidence>
<evidence type="ECO:0000256" key="7">
    <source>
        <dbReference type="RuleBase" id="RU367097"/>
    </source>
</evidence>
<dbReference type="AlphaFoldDB" id="A0A370TTH7"/>
<keyword evidence="7" id="KW-0333">Golgi apparatus</keyword>
<comment type="similarity">
    <text evidence="2 7">Belongs to the TPT transporter family. SLC35D subfamily.</text>
</comment>
<evidence type="ECO:0000313" key="10">
    <source>
        <dbReference type="Proteomes" id="UP000254866"/>
    </source>
</evidence>
<comment type="caution">
    <text evidence="9">The sequence shown here is derived from an EMBL/GenBank/DDBJ whole genome shotgun (WGS) entry which is preliminary data.</text>
</comment>
<dbReference type="GO" id="GO:0030659">
    <property type="term" value="C:cytoplasmic vesicle membrane"/>
    <property type="evidence" value="ECO:0007669"/>
    <property type="project" value="UniProtKB-SubCell"/>
</dbReference>
<feature type="transmembrane region" description="Helical" evidence="7">
    <location>
        <begin position="245"/>
        <end position="264"/>
    </location>
</feature>
<organism evidence="9 10">
    <name type="scientific">Venustampulla echinocandica</name>
    <dbReference type="NCBI Taxonomy" id="2656787"/>
    <lineage>
        <taxon>Eukaryota</taxon>
        <taxon>Fungi</taxon>
        <taxon>Dikarya</taxon>
        <taxon>Ascomycota</taxon>
        <taxon>Pezizomycotina</taxon>
        <taxon>Leotiomycetes</taxon>
        <taxon>Helotiales</taxon>
        <taxon>Pleuroascaceae</taxon>
        <taxon>Venustampulla</taxon>
    </lineage>
</organism>
<feature type="transmembrane region" description="Helical" evidence="7">
    <location>
        <begin position="212"/>
        <end position="233"/>
    </location>
</feature>
<evidence type="ECO:0000313" key="9">
    <source>
        <dbReference type="EMBL" id="RDL38814.1"/>
    </source>
</evidence>
<dbReference type="EMBL" id="NPIC01000002">
    <property type="protein sequence ID" value="RDL38814.1"/>
    <property type="molecule type" value="Genomic_DNA"/>
</dbReference>
<keyword evidence="7" id="KW-0256">Endoplasmic reticulum</keyword>
<dbReference type="RefSeq" id="XP_031871470.1">
    <property type="nucleotide sequence ID" value="XM_032011777.1"/>
</dbReference>
<feature type="region of interest" description="Disordered" evidence="8">
    <location>
        <begin position="1"/>
        <end position="48"/>
    </location>
</feature>
<feature type="transmembrane region" description="Helical" evidence="7">
    <location>
        <begin position="117"/>
        <end position="135"/>
    </location>
</feature>
<evidence type="ECO:0000256" key="3">
    <source>
        <dbReference type="ARBA" id="ARBA00011182"/>
    </source>
</evidence>
<feature type="transmembrane region" description="Helical" evidence="7">
    <location>
        <begin position="276"/>
        <end position="297"/>
    </location>
</feature>
<feature type="transmembrane region" description="Helical" evidence="7">
    <location>
        <begin position="84"/>
        <end position="105"/>
    </location>
</feature>
<dbReference type="GeneID" id="43596003"/>
<accession>A0A370TTH7</accession>